<sequence length="520" mass="56406">MQAEDIIKKYAAGERDFSGMDLTEINLSRANLSGAIFRNATLSIANLSGANLSEADLTGAKLNVARMSGANLSKAKLNGAILNVANLVRANLSGAELMQAALIRAELVRAELSRANLSEANLSGADLREAKLRQVNLSGSNLSEADMRGTNLTSSNLERATLSGTDLSRSELSGADLTEAELRHANLSRVNLSGANLSGANLRWADLSGANLRWVDLSEAKLSGANLLGGDLSNANLINSSFVHADLTQSNLIRVEWMGADLSGATLTGAKLYGVSRYNLKTEGITCEWVDLSPHGDRTQIYRFSAEEAKKFFNQTPPTVRIIIDAPLTHEANQILAQVYHQIASQAEMMPHPPSINVGYRRTELVFKIDSDRDIFPTAYIGMIPFKNAVATQKNIITLMKMLQAYAINSHSMEAIKQIKQLSTALSQTIHVVNELQIPPVTVTPNDNYNFFESPTQVLLTNSSDQSLQVYYDGSFGKRNIGPLGSVKTATGTTMKATKFALPSINNLVEFIDGFYYLDS</sequence>
<dbReference type="RefSeq" id="WP_015149553.1">
    <property type="nucleotide sequence ID" value="NC_019693.1"/>
</dbReference>
<evidence type="ECO:0000313" key="1">
    <source>
        <dbReference type="EMBL" id="AFY82923.1"/>
    </source>
</evidence>
<organism evidence="1 2">
    <name type="scientific">Oscillatoria acuminata PCC 6304</name>
    <dbReference type="NCBI Taxonomy" id="56110"/>
    <lineage>
        <taxon>Bacteria</taxon>
        <taxon>Bacillati</taxon>
        <taxon>Cyanobacteriota</taxon>
        <taxon>Cyanophyceae</taxon>
        <taxon>Oscillatoriophycideae</taxon>
        <taxon>Oscillatoriales</taxon>
        <taxon>Oscillatoriaceae</taxon>
        <taxon>Oscillatoria</taxon>
    </lineage>
</organism>
<dbReference type="STRING" id="56110.Oscil6304_3353"/>
<dbReference type="AlphaFoldDB" id="K9TKJ9"/>
<protein>
    <submittedName>
        <fullName evidence="1">Putative low-complexity protein</fullName>
    </submittedName>
</protein>
<reference evidence="1 2" key="1">
    <citation type="submission" date="2012-06" db="EMBL/GenBank/DDBJ databases">
        <title>Finished chromosome of genome of Oscillatoria acuminata PCC 6304.</title>
        <authorList>
            <consortium name="US DOE Joint Genome Institute"/>
            <person name="Gugger M."/>
            <person name="Coursin T."/>
            <person name="Rippka R."/>
            <person name="Tandeau De Marsac N."/>
            <person name="Huntemann M."/>
            <person name="Wei C.-L."/>
            <person name="Han J."/>
            <person name="Detter J.C."/>
            <person name="Han C."/>
            <person name="Tapia R."/>
            <person name="Davenport K."/>
            <person name="Daligault H."/>
            <person name="Erkkila T."/>
            <person name="Gu W."/>
            <person name="Munk A.C.C."/>
            <person name="Teshima H."/>
            <person name="Xu Y."/>
            <person name="Chain P."/>
            <person name="Chen A."/>
            <person name="Krypides N."/>
            <person name="Mavromatis K."/>
            <person name="Markowitz V."/>
            <person name="Szeto E."/>
            <person name="Ivanova N."/>
            <person name="Mikhailova N."/>
            <person name="Ovchinnikova G."/>
            <person name="Pagani I."/>
            <person name="Pati A."/>
            <person name="Goodwin L."/>
            <person name="Peters L."/>
            <person name="Pitluck S."/>
            <person name="Woyke T."/>
            <person name="Kerfeld C."/>
        </authorList>
    </citation>
    <scope>NUCLEOTIDE SEQUENCE [LARGE SCALE GENOMIC DNA]</scope>
    <source>
        <strain evidence="1 2">PCC 6304</strain>
    </source>
</reference>
<dbReference type="Proteomes" id="UP000010367">
    <property type="component" value="Chromosome"/>
</dbReference>
<dbReference type="SUPFAM" id="SSF141571">
    <property type="entry name" value="Pentapeptide repeat-like"/>
    <property type="match status" value="2"/>
</dbReference>
<dbReference type="PANTHER" id="PTHR14136">
    <property type="entry name" value="BTB_POZ DOMAIN-CONTAINING PROTEIN KCTD9"/>
    <property type="match status" value="1"/>
</dbReference>
<dbReference type="EMBL" id="CP003607">
    <property type="protein sequence ID" value="AFY82923.1"/>
    <property type="molecule type" value="Genomic_DNA"/>
</dbReference>
<evidence type="ECO:0000313" key="2">
    <source>
        <dbReference type="Proteomes" id="UP000010367"/>
    </source>
</evidence>
<dbReference type="PATRIC" id="fig|56110.3.peg.4013"/>
<dbReference type="HOGENOM" id="CLU_522666_0_0_3"/>
<keyword evidence="2" id="KW-1185">Reference proteome</keyword>
<dbReference type="KEGG" id="oac:Oscil6304_3353"/>
<proteinExistence type="predicted"/>
<dbReference type="InterPro" id="IPR001646">
    <property type="entry name" value="5peptide_repeat"/>
</dbReference>
<dbReference type="Pfam" id="PF00805">
    <property type="entry name" value="Pentapeptide"/>
    <property type="match status" value="5"/>
</dbReference>
<gene>
    <name evidence="1" type="ORF">Oscil6304_3353</name>
</gene>
<dbReference type="InParanoid" id="K9TKJ9"/>
<accession>K9TKJ9</accession>
<dbReference type="eggNOG" id="COG1357">
    <property type="taxonomic scope" value="Bacteria"/>
</dbReference>
<name>K9TKJ9_9CYAN</name>
<dbReference type="PANTHER" id="PTHR14136:SF17">
    <property type="entry name" value="BTB_POZ DOMAIN-CONTAINING PROTEIN KCTD9"/>
    <property type="match status" value="1"/>
</dbReference>
<dbReference type="Gene3D" id="2.160.20.80">
    <property type="entry name" value="E3 ubiquitin-protein ligase SopA"/>
    <property type="match status" value="3"/>
</dbReference>
<dbReference type="InterPro" id="IPR051082">
    <property type="entry name" value="Pentapeptide-BTB/POZ_domain"/>
</dbReference>
<dbReference type="OrthoDB" id="475179at2"/>